<feature type="region of interest" description="Disordered" evidence="1">
    <location>
        <begin position="1"/>
        <end position="51"/>
    </location>
</feature>
<reference evidence="4" key="1">
    <citation type="submission" date="2025-08" db="UniProtKB">
        <authorList>
            <consortium name="RefSeq"/>
        </authorList>
    </citation>
    <scope>IDENTIFICATION</scope>
    <source>
        <strain evidence="4">Airmid</strain>
    </source>
</reference>
<feature type="region of interest" description="Disordered" evidence="1">
    <location>
        <begin position="407"/>
        <end position="728"/>
    </location>
</feature>
<gene>
    <name evidence="4" type="primary">LOC113798495</name>
</gene>
<dbReference type="PROSITE" id="PS50011">
    <property type="entry name" value="PROTEIN_KINASE_DOM"/>
    <property type="match status" value="1"/>
</dbReference>
<evidence type="ECO:0000256" key="1">
    <source>
        <dbReference type="SAM" id="MobiDB-lite"/>
    </source>
</evidence>
<feature type="compositionally biased region" description="Low complexity" evidence="1">
    <location>
        <begin position="407"/>
        <end position="453"/>
    </location>
</feature>
<evidence type="ECO:0000259" key="2">
    <source>
        <dbReference type="PROSITE" id="PS50011"/>
    </source>
</evidence>
<dbReference type="Pfam" id="PF00069">
    <property type="entry name" value="Pkinase"/>
    <property type="match status" value="1"/>
</dbReference>
<dbReference type="AlphaFoldDB" id="A0A6P6YHU4"/>
<dbReference type="SMART" id="SM00220">
    <property type="entry name" value="S_TKc"/>
    <property type="match status" value="1"/>
</dbReference>
<dbReference type="PANTHER" id="PTHR24348">
    <property type="entry name" value="SERINE/THREONINE-PROTEIN KINASE UNC-51-RELATED"/>
    <property type="match status" value="1"/>
</dbReference>
<feature type="compositionally biased region" description="Acidic residues" evidence="1">
    <location>
        <begin position="568"/>
        <end position="580"/>
    </location>
</feature>
<feature type="compositionally biased region" description="Low complexity" evidence="1">
    <location>
        <begin position="11"/>
        <end position="24"/>
    </location>
</feature>
<dbReference type="GO" id="GO:0005737">
    <property type="term" value="C:cytoplasm"/>
    <property type="evidence" value="ECO:0007669"/>
    <property type="project" value="TreeGrafter"/>
</dbReference>
<dbReference type="GO" id="GO:0004674">
    <property type="term" value="F:protein serine/threonine kinase activity"/>
    <property type="evidence" value="ECO:0007669"/>
    <property type="project" value="InterPro"/>
</dbReference>
<dbReference type="GO" id="GO:0005524">
    <property type="term" value="F:ATP binding"/>
    <property type="evidence" value="ECO:0007669"/>
    <property type="project" value="InterPro"/>
</dbReference>
<feature type="compositionally biased region" description="Basic and acidic residues" evidence="1">
    <location>
        <begin position="40"/>
        <end position="51"/>
    </location>
</feature>
<feature type="compositionally biased region" description="Low complexity" evidence="1">
    <location>
        <begin position="467"/>
        <end position="510"/>
    </location>
</feature>
<dbReference type="OrthoDB" id="6513913at2759"/>
<feature type="compositionally biased region" description="Acidic residues" evidence="1">
    <location>
        <begin position="511"/>
        <end position="523"/>
    </location>
</feature>
<dbReference type="OMA" id="ANQTENC"/>
<keyword evidence="3" id="KW-1185">Reference proteome</keyword>
<proteinExistence type="predicted"/>
<dbReference type="SUPFAM" id="SSF56112">
    <property type="entry name" value="Protein kinase-like (PK-like)"/>
    <property type="match status" value="1"/>
</dbReference>
<organism evidence="3 4">
    <name type="scientific">Dermatophagoides pteronyssinus</name>
    <name type="common">European house dust mite</name>
    <dbReference type="NCBI Taxonomy" id="6956"/>
    <lineage>
        <taxon>Eukaryota</taxon>
        <taxon>Metazoa</taxon>
        <taxon>Ecdysozoa</taxon>
        <taxon>Arthropoda</taxon>
        <taxon>Chelicerata</taxon>
        <taxon>Arachnida</taxon>
        <taxon>Acari</taxon>
        <taxon>Acariformes</taxon>
        <taxon>Sarcoptiformes</taxon>
        <taxon>Astigmata</taxon>
        <taxon>Psoroptidia</taxon>
        <taxon>Analgoidea</taxon>
        <taxon>Pyroglyphidae</taxon>
        <taxon>Dermatophagoidinae</taxon>
        <taxon>Dermatophagoides</taxon>
    </lineage>
</organism>
<name>A0A6P6YHU4_DERPT</name>
<sequence length="728" mass="75699">MPYFDHQMATSISDSPSDSQSGSKSSKKDKVLRTVAISNKKTEKMTSKDPDASITSKYKTNIDLRKLMFMRNLLKAEIENLNKTKGALPIDNNPNYEKFTYDKAKVVSKDDDSQYFEAQNSEYPGQPLGCTVYDSKAGIDPNSLYLRILRHLGKKHQSILATWDLFVNGDNNIEIFQEACSVGNLEQFVQKETLNEKQISLYAFQLLKGMDFLGDIGIAHRDIQPINILLRPAQKDNFIKITNFRKAIIYWDVSENDVIYTPCEPKENQNNKNYQAPEIYGDPSKEEFDPIKADTWSFGAVVFFMISKEYPYNVGSKSDDLEKEIADNVDKLTVAASGKDLLKAILKANAEERMPIGFIEKSAWLAEAKKTKMKMIVDKNAPAGGAKGKGADFGKSNIFGRVSGFNSTASSKKSMSSKSKSMSSKSKSKSGASSKSSSKSGASSKSSSKSGAESGEESGSDSESSESDSTSGSSSKSGASSKSSSKSGASSKSSSKSGASSKSSSKSGAESGEESGSDSESGESDSTSGSSSKSGASSKSSSKSGASSKSSSKSGASSKSSSKSGAESGEESGSDSESGESDSASGSSSKSGASSKSSSKSGASSKSSSKSGASSKSKSGAESGEESEDGSESSECNSASGSSSKSGASSKSSSKSGASSKSKSKSGASSKSGSTSGEDSGAESGSESASGASSKSSTKSTSKSAASSKSKSKSSASSKSVSKKSKKK</sequence>
<feature type="compositionally biased region" description="Acidic residues" evidence="1">
    <location>
        <begin position="623"/>
        <end position="632"/>
    </location>
</feature>
<dbReference type="InterPro" id="IPR011009">
    <property type="entry name" value="Kinase-like_dom_sf"/>
</dbReference>
<dbReference type="KEGG" id="dpte:113798495"/>
<dbReference type="InParanoid" id="A0A6P6YHU4"/>
<feature type="domain" description="Protein kinase" evidence="2">
    <location>
        <begin position="101"/>
        <end position="365"/>
    </location>
</feature>
<feature type="compositionally biased region" description="Acidic residues" evidence="1">
    <location>
        <begin position="454"/>
        <end position="466"/>
    </location>
</feature>
<accession>A0A6P6YHU4</accession>
<dbReference type="RefSeq" id="XP_027204850.1">
    <property type="nucleotide sequence ID" value="XM_027349049.1"/>
</dbReference>
<dbReference type="GO" id="GO:0006914">
    <property type="term" value="P:autophagy"/>
    <property type="evidence" value="ECO:0007669"/>
    <property type="project" value="UniProtKB-ARBA"/>
</dbReference>
<feature type="compositionally biased region" description="Low complexity" evidence="1">
    <location>
        <begin position="633"/>
        <end position="720"/>
    </location>
</feature>
<feature type="compositionally biased region" description="Low complexity" evidence="1">
    <location>
        <begin position="581"/>
        <end position="622"/>
    </location>
</feature>
<dbReference type="Gene3D" id="1.10.510.10">
    <property type="entry name" value="Transferase(Phosphotransferase) domain 1"/>
    <property type="match status" value="1"/>
</dbReference>
<dbReference type="GO" id="GO:0010506">
    <property type="term" value="P:regulation of autophagy"/>
    <property type="evidence" value="ECO:0007669"/>
    <property type="project" value="InterPro"/>
</dbReference>
<feature type="compositionally biased region" description="Low complexity" evidence="1">
    <location>
        <begin position="524"/>
        <end position="567"/>
    </location>
</feature>
<dbReference type="InterPro" id="IPR000719">
    <property type="entry name" value="Prot_kinase_dom"/>
</dbReference>
<protein>
    <submittedName>
        <fullName evidence="4">Uncharacterized protein LOC113798495</fullName>
    </submittedName>
</protein>
<evidence type="ECO:0000313" key="3">
    <source>
        <dbReference type="Proteomes" id="UP000515146"/>
    </source>
</evidence>
<dbReference type="Proteomes" id="UP000515146">
    <property type="component" value="Unplaced"/>
</dbReference>
<evidence type="ECO:0000313" key="4">
    <source>
        <dbReference type="RefSeq" id="XP_027204850.1"/>
    </source>
</evidence>
<dbReference type="InterPro" id="IPR045269">
    <property type="entry name" value="Atg1-like"/>
</dbReference>